<dbReference type="Pfam" id="PF08501">
    <property type="entry name" value="Shikimate_dh_N"/>
    <property type="match status" value="1"/>
</dbReference>
<sequence length="280" mass="29514">MPYCLVLGDPISHSLSPVIHLAAYRELGLNWDFRRQQVQRGTLNAFLSGADTQLRGLAVTMPLKPEALQVATFADGLAKATGAVNTLVPATGGDWTGFNTDVRGIVEAFRGATGEELPSTGSAVIFGSGSTAASALAACAELGMKELTIISRNTEQTGAAFQAARRMGLCISAVAWHQTEAVNLALSAARLLMGTVPAPVQDALPMAQLRINPNSILLDAAYAPWPTPVARWAKSCGAQIIPGWEMLLHQGVAQVKLFTGEEIDAAVLRPTLLKVVNSTD</sequence>
<evidence type="ECO:0000313" key="8">
    <source>
        <dbReference type="Proteomes" id="UP000553981"/>
    </source>
</evidence>
<dbReference type="Pfam" id="PF18317">
    <property type="entry name" value="SDH_C"/>
    <property type="match status" value="1"/>
</dbReference>
<dbReference type="PANTHER" id="PTHR21089:SF1">
    <property type="entry name" value="BIFUNCTIONAL 3-DEHYDROQUINATE DEHYDRATASE_SHIKIMATE DEHYDROGENASE, CHLOROPLASTIC"/>
    <property type="match status" value="1"/>
</dbReference>
<dbReference type="Gene3D" id="3.40.50.720">
    <property type="entry name" value="NAD(P)-binding Rossmann-like Domain"/>
    <property type="match status" value="1"/>
</dbReference>
<dbReference type="EMBL" id="UASJ01000001">
    <property type="protein sequence ID" value="SQB64524.1"/>
    <property type="molecule type" value="Genomic_DNA"/>
</dbReference>
<feature type="domain" description="Shikimate dehydrogenase substrate binding N-terminal" evidence="3">
    <location>
        <begin position="6"/>
        <end position="87"/>
    </location>
</feature>
<name>A0A2X2YK82_9ACTO</name>
<accession>A0A2X2YK82</accession>
<dbReference type="PANTHER" id="PTHR21089">
    <property type="entry name" value="SHIKIMATE DEHYDROGENASE"/>
    <property type="match status" value="1"/>
</dbReference>
<dbReference type="GO" id="GO:0009073">
    <property type="term" value="P:aromatic amino acid family biosynthetic process"/>
    <property type="evidence" value="ECO:0007669"/>
    <property type="project" value="UniProtKB-KW"/>
</dbReference>
<evidence type="ECO:0000313" key="6">
    <source>
        <dbReference type="EMBL" id="SQB64524.1"/>
    </source>
</evidence>
<evidence type="ECO:0000259" key="4">
    <source>
        <dbReference type="Pfam" id="PF18317"/>
    </source>
</evidence>
<dbReference type="EMBL" id="JABCUI010000004">
    <property type="protein sequence ID" value="NMW87711.1"/>
    <property type="molecule type" value="Genomic_DNA"/>
</dbReference>
<dbReference type="GO" id="GO:0009423">
    <property type="term" value="P:chorismate biosynthetic process"/>
    <property type="evidence" value="ECO:0007669"/>
    <property type="project" value="TreeGrafter"/>
</dbReference>
<protein>
    <submittedName>
        <fullName evidence="6">Shikimate dehydrogenase</fullName>
        <ecNumber evidence="6">1.1.1.25</ecNumber>
    </submittedName>
</protein>
<dbReference type="Proteomes" id="UP000553981">
    <property type="component" value="Unassembled WGS sequence"/>
</dbReference>
<dbReference type="Gene3D" id="3.40.50.10860">
    <property type="entry name" value="Leucine Dehydrogenase, chain A, domain 1"/>
    <property type="match status" value="1"/>
</dbReference>
<dbReference type="InterPro" id="IPR013708">
    <property type="entry name" value="Shikimate_DH-bd_N"/>
</dbReference>
<keyword evidence="6" id="KW-0560">Oxidoreductase</keyword>
<dbReference type="SUPFAM" id="SSF51735">
    <property type="entry name" value="NAD(P)-binding Rossmann-fold domains"/>
    <property type="match status" value="1"/>
</dbReference>
<evidence type="ECO:0000256" key="1">
    <source>
        <dbReference type="ARBA" id="ARBA00004871"/>
    </source>
</evidence>
<evidence type="ECO:0000259" key="3">
    <source>
        <dbReference type="Pfam" id="PF08501"/>
    </source>
</evidence>
<organism evidence="6 7">
    <name type="scientific">Mobiluncus curtisii</name>
    <dbReference type="NCBI Taxonomy" id="2051"/>
    <lineage>
        <taxon>Bacteria</taxon>
        <taxon>Bacillati</taxon>
        <taxon>Actinomycetota</taxon>
        <taxon>Actinomycetes</taxon>
        <taxon>Actinomycetales</taxon>
        <taxon>Actinomycetaceae</taxon>
        <taxon>Mobiluncus</taxon>
    </lineage>
</organism>
<reference evidence="5 8" key="2">
    <citation type="submission" date="2020-04" db="EMBL/GenBank/DDBJ databases">
        <title>Antimicrobial susceptibility and clonality of vaginal-derived multi-drug resistant Mobiluncus isolates in China.</title>
        <authorList>
            <person name="Zhang X."/>
        </authorList>
    </citation>
    <scope>NUCLEOTIDE SEQUENCE [LARGE SCALE GENOMIC DNA]</scope>
    <source>
        <strain evidence="5 8">19</strain>
    </source>
</reference>
<keyword evidence="2" id="KW-0057">Aromatic amino acid biosynthesis</keyword>
<dbReference type="InterPro" id="IPR022893">
    <property type="entry name" value="Shikimate_DH_fam"/>
</dbReference>
<dbReference type="InterPro" id="IPR036291">
    <property type="entry name" value="NAD(P)-bd_dom_sf"/>
</dbReference>
<dbReference type="InterPro" id="IPR046346">
    <property type="entry name" value="Aminoacid_DH-like_N_sf"/>
</dbReference>
<dbReference type="SUPFAM" id="SSF53223">
    <property type="entry name" value="Aminoacid dehydrogenase-like, N-terminal domain"/>
    <property type="match status" value="1"/>
</dbReference>
<dbReference type="RefSeq" id="WP_036324197.1">
    <property type="nucleotide sequence ID" value="NZ_CP068112.1"/>
</dbReference>
<evidence type="ECO:0000313" key="7">
    <source>
        <dbReference type="Proteomes" id="UP000250245"/>
    </source>
</evidence>
<dbReference type="EC" id="1.1.1.25" evidence="6"/>
<proteinExistence type="predicted"/>
<dbReference type="GO" id="GO:0004764">
    <property type="term" value="F:shikimate 3-dehydrogenase (NADP+) activity"/>
    <property type="evidence" value="ECO:0007669"/>
    <property type="project" value="UniProtKB-EC"/>
</dbReference>
<dbReference type="GO" id="GO:0005829">
    <property type="term" value="C:cytosol"/>
    <property type="evidence" value="ECO:0007669"/>
    <property type="project" value="TreeGrafter"/>
</dbReference>
<evidence type="ECO:0000256" key="2">
    <source>
        <dbReference type="ARBA" id="ARBA00023141"/>
    </source>
</evidence>
<feature type="domain" description="SDH C-terminal" evidence="4">
    <location>
        <begin position="243"/>
        <end position="272"/>
    </location>
</feature>
<dbReference type="InterPro" id="IPR041121">
    <property type="entry name" value="SDH_C"/>
</dbReference>
<evidence type="ECO:0000313" key="5">
    <source>
        <dbReference type="EMBL" id="NMW87711.1"/>
    </source>
</evidence>
<comment type="pathway">
    <text evidence="1">Metabolic intermediate biosynthesis; chorismate biosynthesis; chorismate from D-erythrose 4-phosphate and phosphoenolpyruvate: step 4/7.</text>
</comment>
<gene>
    <name evidence="6" type="primary">aroE</name>
    <name evidence="5" type="ORF">HHJ67_08170</name>
    <name evidence="6" type="ORF">NCTC11820_00872</name>
</gene>
<keyword evidence="2" id="KW-0028">Amino-acid biosynthesis</keyword>
<dbReference type="Proteomes" id="UP000250245">
    <property type="component" value="Unassembled WGS sequence"/>
</dbReference>
<dbReference type="GO" id="GO:0019632">
    <property type="term" value="P:shikimate metabolic process"/>
    <property type="evidence" value="ECO:0007669"/>
    <property type="project" value="TreeGrafter"/>
</dbReference>
<dbReference type="GeneID" id="55565822"/>
<dbReference type="AlphaFoldDB" id="A0A2X2YK82"/>
<dbReference type="GO" id="GO:0050661">
    <property type="term" value="F:NADP binding"/>
    <property type="evidence" value="ECO:0007669"/>
    <property type="project" value="TreeGrafter"/>
</dbReference>
<reference evidence="6 7" key="1">
    <citation type="submission" date="2018-06" db="EMBL/GenBank/DDBJ databases">
        <authorList>
            <consortium name="Pathogen Informatics"/>
            <person name="Doyle S."/>
        </authorList>
    </citation>
    <scope>NUCLEOTIDE SEQUENCE [LARGE SCALE GENOMIC DNA]</scope>
    <source>
        <strain evidence="6 7">NCTC11820</strain>
    </source>
</reference>